<dbReference type="GO" id="GO:0031419">
    <property type="term" value="F:cobalamin binding"/>
    <property type="evidence" value="ECO:0007669"/>
    <property type="project" value="InterPro"/>
</dbReference>
<protein>
    <submittedName>
        <fullName evidence="8">B12 binding domain-containing protein</fullName>
    </submittedName>
</protein>
<dbReference type="InterPro" id="IPR047057">
    <property type="entry name" value="MerR_fam"/>
</dbReference>
<dbReference type="GO" id="GO:0003700">
    <property type="term" value="F:DNA-binding transcription factor activity"/>
    <property type="evidence" value="ECO:0007669"/>
    <property type="project" value="InterPro"/>
</dbReference>
<name>A0A1G6GFK5_9ACTN</name>
<dbReference type="SUPFAM" id="SSF46955">
    <property type="entry name" value="Putative DNA-binding domain"/>
    <property type="match status" value="1"/>
</dbReference>
<dbReference type="PROSITE" id="PS51332">
    <property type="entry name" value="B12_BINDING"/>
    <property type="match status" value="1"/>
</dbReference>
<reference evidence="8 9" key="1">
    <citation type="submission" date="2016-06" db="EMBL/GenBank/DDBJ databases">
        <authorList>
            <person name="Olsen C.W."/>
            <person name="Carey S."/>
            <person name="Hinshaw L."/>
            <person name="Karasin A.I."/>
        </authorList>
    </citation>
    <scope>NUCLEOTIDE SEQUENCE [LARGE SCALE GENOMIC DNA]</scope>
    <source>
        <strain evidence="8 9">LZ-22</strain>
    </source>
</reference>
<evidence type="ECO:0000313" key="8">
    <source>
        <dbReference type="EMBL" id="SDB80798.1"/>
    </source>
</evidence>
<dbReference type="GO" id="GO:0003677">
    <property type="term" value="F:DNA binding"/>
    <property type="evidence" value="ECO:0007669"/>
    <property type="project" value="UniProtKB-KW"/>
</dbReference>
<dbReference type="Gene3D" id="3.40.50.280">
    <property type="entry name" value="Cobalamin-binding domain"/>
    <property type="match status" value="1"/>
</dbReference>
<sequence>MYTIKWVSEKLGLAPATLRAWEQRYGVVHPSRSDVGYRLYDDADLDSLRTMSGLVAAGMQPAQAAEEVRAGRGAHRHQGEEPTGAPAGLPAPGALVEAARSFDAVALEETLVAAFTTAGFEYVVDVWLMKAMREVGNAWAAGDLGVAEEHFISSGVMRRLAAAFDAAGNARFAPHVVVGLAPGSRHQIAALAFATMLRRAGLRVTYLGADLPVSSWADAVRTIRPDAAIVGTPRVEDNVAAAEVIAALLEVSPGTQVFLGGQGALPENALQGDTLAQASQWLARRLTGS</sequence>
<keyword evidence="3" id="KW-0238">DNA-binding</keyword>
<evidence type="ECO:0000259" key="6">
    <source>
        <dbReference type="PROSITE" id="PS50937"/>
    </source>
</evidence>
<dbReference type="RefSeq" id="WP_175557341.1">
    <property type="nucleotide sequence ID" value="NZ_FMYF01000003.1"/>
</dbReference>
<evidence type="ECO:0000256" key="4">
    <source>
        <dbReference type="ARBA" id="ARBA00023163"/>
    </source>
</evidence>
<dbReference type="Gene3D" id="1.10.1240.10">
    <property type="entry name" value="Methionine synthase domain"/>
    <property type="match status" value="1"/>
</dbReference>
<dbReference type="EMBL" id="FMYF01000003">
    <property type="protein sequence ID" value="SDB80798.1"/>
    <property type="molecule type" value="Genomic_DNA"/>
</dbReference>
<gene>
    <name evidence="8" type="ORF">GA0111570_103120</name>
</gene>
<dbReference type="InterPro" id="IPR036724">
    <property type="entry name" value="Cobalamin-bd_sf"/>
</dbReference>
<keyword evidence="1" id="KW-0678">Repressor</keyword>
<dbReference type="AlphaFoldDB" id="A0A1G6GFK5"/>
<organism evidence="8 9">
    <name type="scientific">Raineyella antarctica</name>
    <dbReference type="NCBI Taxonomy" id="1577474"/>
    <lineage>
        <taxon>Bacteria</taxon>
        <taxon>Bacillati</taxon>
        <taxon>Actinomycetota</taxon>
        <taxon>Actinomycetes</taxon>
        <taxon>Propionibacteriales</taxon>
        <taxon>Propionibacteriaceae</taxon>
        <taxon>Raineyella</taxon>
    </lineage>
</organism>
<dbReference type="SUPFAM" id="SSF52242">
    <property type="entry name" value="Cobalamin (vitamin B12)-binding domain"/>
    <property type="match status" value="1"/>
</dbReference>
<evidence type="ECO:0000256" key="5">
    <source>
        <dbReference type="SAM" id="MobiDB-lite"/>
    </source>
</evidence>
<feature type="domain" description="HTH merR-type" evidence="6">
    <location>
        <begin position="1"/>
        <end position="70"/>
    </location>
</feature>
<evidence type="ECO:0000256" key="3">
    <source>
        <dbReference type="ARBA" id="ARBA00023125"/>
    </source>
</evidence>
<evidence type="ECO:0000256" key="2">
    <source>
        <dbReference type="ARBA" id="ARBA00023015"/>
    </source>
</evidence>
<proteinExistence type="predicted"/>
<dbReference type="Pfam" id="PF13411">
    <property type="entry name" value="MerR_1"/>
    <property type="match status" value="1"/>
</dbReference>
<dbReference type="Pfam" id="PF02310">
    <property type="entry name" value="B12-binding"/>
    <property type="match status" value="1"/>
</dbReference>
<dbReference type="PANTHER" id="PTHR30204">
    <property type="entry name" value="REDOX-CYCLING DRUG-SENSING TRANSCRIPTIONAL ACTIVATOR SOXR"/>
    <property type="match status" value="1"/>
</dbReference>
<dbReference type="CDD" id="cd02065">
    <property type="entry name" value="B12-binding_like"/>
    <property type="match status" value="1"/>
</dbReference>
<evidence type="ECO:0000259" key="7">
    <source>
        <dbReference type="PROSITE" id="PS51332"/>
    </source>
</evidence>
<keyword evidence="2" id="KW-0805">Transcription regulation</keyword>
<dbReference type="InterPro" id="IPR009061">
    <property type="entry name" value="DNA-bd_dom_put_sf"/>
</dbReference>
<keyword evidence="4" id="KW-0804">Transcription</keyword>
<dbReference type="Proteomes" id="UP000199086">
    <property type="component" value="Unassembled WGS sequence"/>
</dbReference>
<dbReference type="InterPro" id="IPR006158">
    <property type="entry name" value="Cobalamin-bd"/>
</dbReference>
<dbReference type="PROSITE" id="PS50937">
    <property type="entry name" value="HTH_MERR_2"/>
    <property type="match status" value="1"/>
</dbReference>
<evidence type="ECO:0000256" key="1">
    <source>
        <dbReference type="ARBA" id="ARBA00022491"/>
    </source>
</evidence>
<dbReference type="STRING" id="1577474.GA0111570_103120"/>
<dbReference type="SMART" id="SM00422">
    <property type="entry name" value="HTH_MERR"/>
    <property type="match status" value="1"/>
</dbReference>
<dbReference type="Gene3D" id="1.10.1660.10">
    <property type="match status" value="1"/>
</dbReference>
<keyword evidence="9" id="KW-1185">Reference proteome</keyword>
<dbReference type="InterPro" id="IPR000551">
    <property type="entry name" value="MerR-type_HTH_dom"/>
</dbReference>
<dbReference type="InterPro" id="IPR003759">
    <property type="entry name" value="Cbl-bd_cap"/>
</dbReference>
<accession>A0A1G6GFK5</accession>
<dbReference type="CDD" id="cd01104">
    <property type="entry name" value="HTH_MlrA-CarA"/>
    <property type="match status" value="1"/>
</dbReference>
<dbReference type="GO" id="GO:0046872">
    <property type="term" value="F:metal ion binding"/>
    <property type="evidence" value="ECO:0007669"/>
    <property type="project" value="InterPro"/>
</dbReference>
<feature type="domain" description="B12-binding" evidence="7">
    <location>
        <begin position="173"/>
        <end position="289"/>
    </location>
</feature>
<evidence type="ECO:0000313" key="9">
    <source>
        <dbReference type="Proteomes" id="UP000199086"/>
    </source>
</evidence>
<feature type="region of interest" description="Disordered" evidence="5">
    <location>
        <begin position="66"/>
        <end position="88"/>
    </location>
</feature>
<dbReference type="PANTHER" id="PTHR30204:SF69">
    <property type="entry name" value="MERR-FAMILY TRANSCRIPTIONAL REGULATOR"/>
    <property type="match status" value="1"/>
</dbReference>
<dbReference type="Pfam" id="PF02607">
    <property type="entry name" value="B12-binding_2"/>
    <property type="match status" value="1"/>
</dbReference>
<dbReference type="InterPro" id="IPR036594">
    <property type="entry name" value="Meth_synthase_dom"/>
</dbReference>